<dbReference type="RefSeq" id="WP_115482455.1">
    <property type="nucleotide sequence ID" value="NZ_QRCT01000034.1"/>
</dbReference>
<proteinExistence type="inferred from homology"/>
<dbReference type="SUPFAM" id="SSF158221">
    <property type="entry name" value="YnzC-like"/>
    <property type="match status" value="1"/>
</dbReference>
<dbReference type="AlphaFoldDB" id="A0A371AU70"/>
<keyword evidence="5" id="KW-1185">Reference proteome</keyword>
<keyword evidence="1 2" id="KW-0963">Cytoplasm</keyword>
<feature type="region of interest" description="Disordered" evidence="3">
    <location>
        <begin position="52"/>
        <end position="73"/>
    </location>
</feature>
<dbReference type="PANTHER" id="PTHR37300:SF1">
    <property type="entry name" value="UPF0291 PROTEIN YNZC"/>
    <property type="match status" value="1"/>
</dbReference>
<organism evidence="4 5">
    <name type="scientific">Anaerosacchariphilus polymeriproducens</name>
    <dbReference type="NCBI Taxonomy" id="1812858"/>
    <lineage>
        <taxon>Bacteria</taxon>
        <taxon>Bacillati</taxon>
        <taxon>Bacillota</taxon>
        <taxon>Clostridia</taxon>
        <taxon>Lachnospirales</taxon>
        <taxon>Lachnospiraceae</taxon>
        <taxon>Anaerosacchariphilus</taxon>
    </lineage>
</organism>
<accession>A0A371AU70</accession>
<reference evidence="4 5" key="1">
    <citation type="submission" date="2018-07" db="EMBL/GenBank/DDBJ databases">
        <title>Anaerosacharophilus polymeroproducens gen. nov. sp. nov., an anaerobic bacterium isolated from salt field.</title>
        <authorList>
            <person name="Kim W."/>
            <person name="Yang S.-H."/>
            <person name="Oh J."/>
            <person name="Lee J.-H."/>
            <person name="Kwon K.K."/>
        </authorList>
    </citation>
    <scope>NUCLEOTIDE SEQUENCE [LARGE SCALE GENOMIC DNA]</scope>
    <source>
        <strain evidence="4 5">MCWD5</strain>
    </source>
</reference>
<sequence>MDQNKITRINELYRKSKAEGLTAKERKEQADLRREYIELVRSNLRGQLNNIDIQNPDGSVDNLGEKYGRKAGN</sequence>
<gene>
    <name evidence="4" type="ORF">DWV06_12190</name>
</gene>
<dbReference type="Proteomes" id="UP000255036">
    <property type="component" value="Unassembled WGS sequence"/>
</dbReference>
<name>A0A371AU70_9FIRM</name>
<evidence type="ECO:0000256" key="3">
    <source>
        <dbReference type="SAM" id="MobiDB-lite"/>
    </source>
</evidence>
<dbReference type="HAMAP" id="MF_01103">
    <property type="entry name" value="UPF0291"/>
    <property type="match status" value="1"/>
</dbReference>
<dbReference type="Gene3D" id="1.10.287.540">
    <property type="entry name" value="Helix hairpin bin"/>
    <property type="match status" value="1"/>
</dbReference>
<evidence type="ECO:0000256" key="2">
    <source>
        <dbReference type="HAMAP-Rule" id="MF_01103"/>
    </source>
</evidence>
<dbReference type="GO" id="GO:0005737">
    <property type="term" value="C:cytoplasm"/>
    <property type="evidence" value="ECO:0007669"/>
    <property type="project" value="UniProtKB-SubCell"/>
</dbReference>
<evidence type="ECO:0000256" key="1">
    <source>
        <dbReference type="ARBA" id="ARBA00022490"/>
    </source>
</evidence>
<comment type="subcellular location">
    <subcellularLocation>
        <location evidence="2">Cytoplasm</location>
    </subcellularLocation>
</comment>
<comment type="caution">
    <text evidence="4">The sequence shown here is derived from an EMBL/GenBank/DDBJ whole genome shotgun (WGS) entry which is preliminary data.</text>
</comment>
<evidence type="ECO:0000313" key="4">
    <source>
        <dbReference type="EMBL" id="RDU23113.1"/>
    </source>
</evidence>
<dbReference type="EMBL" id="QRCT01000034">
    <property type="protein sequence ID" value="RDU23113.1"/>
    <property type="molecule type" value="Genomic_DNA"/>
</dbReference>
<feature type="compositionally biased region" description="Basic and acidic residues" evidence="3">
    <location>
        <begin position="63"/>
        <end position="73"/>
    </location>
</feature>
<dbReference type="PANTHER" id="PTHR37300">
    <property type="entry name" value="UPF0291 PROTEIN CBO2609/CLC_2481"/>
    <property type="match status" value="1"/>
</dbReference>
<comment type="similarity">
    <text evidence="2">Belongs to the UPF0291 family.</text>
</comment>
<dbReference type="Pfam" id="PF05979">
    <property type="entry name" value="DUF896"/>
    <property type="match status" value="1"/>
</dbReference>
<evidence type="ECO:0000313" key="5">
    <source>
        <dbReference type="Proteomes" id="UP000255036"/>
    </source>
</evidence>
<dbReference type="OrthoDB" id="390105at2"/>
<protein>
    <recommendedName>
        <fullName evidence="2">UPF0291 protein DWV06_12190</fullName>
    </recommendedName>
</protein>
<dbReference type="InterPro" id="IPR009242">
    <property type="entry name" value="DUF896"/>
</dbReference>